<evidence type="ECO:0000313" key="1">
    <source>
        <dbReference type="EMBL" id="VAW81474.1"/>
    </source>
</evidence>
<reference evidence="1" key="1">
    <citation type="submission" date="2018-06" db="EMBL/GenBank/DDBJ databases">
        <authorList>
            <person name="Zhirakovskaya E."/>
        </authorList>
    </citation>
    <scope>NUCLEOTIDE SEQUENCE</scope>
</reference>
<accession>A0A3B0ZJI0</accession>
<proteinExistence type="predicted"/>
<dbReference type="AlphaFoldDB" id="A0A3B0ZJI0"/>
<protein>
    <submittedName>
        <fullName evidence="1">Uncharacterized protein</fullName>
    </submittedName>
</protein>
<gene>
    <name evidence="1" type="ORF">MNBD_GAMMA12-881</name>
</gene>
<dbReference type="EMBL" id="UOFL01000218">
    <property type="protein sequence ID" value="VAW81474.1"/>
    <property type="molecule type" value="Genomic_DNA"/>
</dbReference>
<organism evidence="1">
    <name type="scientific">hydrothermal vent metagenome</name>
    <dbReference type="NCBI Taxonomy" id="652676"/>
    <lineage>
        <taxon>unclassified sequences</taxon>
        <taxon>metagenomes</taxon>
        <taxon>ecological metagenomes</taxon>
    </lineage>
</organism>
<sequence length="47" mass="5288">MLEFKSFTAAQKTLAAIELVRMLKKGQRPKTRCEVLSPADQFYALAS</sequence>
<name>A0A3B0ZJI0_9ZZZZ</name>